<comment type="cofactor">
    <cofactor evidence="1 7">
        <name>pyridoxal 5'-phosphate</name>
        <dbReference type="ChEBI" id="CHEBI:597326"/>
    </cofactor>
</comment>
<sequence>MDEVTLEMIKLLKTRTDIAKEIGEVKKNIGKGVTDEVREDNLRGKVISLCNEIGLDETIATKFFNFLLNESVKVQSNNKQTHLSIFLKAKSMEQQGKKIIHMEVGEPDFLPPVIVKNALEEVFDKGFLKYGQARGMPIFRDALAKYVSKKFNANITEDNIIVSPGARFSIFTAITTLLNPGDEIIVIEPAWPAYKDCALNAGIKVRTINTTLEEKWEPSLEQIKNTINSNTKMIVLNYPNNPTGKILSEKLQDKIVELARQNDLYVLSDEIYSQYAKTSWKSILSYSYKKSIVTQSFSKSHAMTGFRIGYAIADTEIIEKMAKLEALCLTNVSEPIQYIAMKALEADTTNNSNTVQNRLDMLSEKASKMGLDFVVPDGAMYIFARINQEGFDGVQFANSTLEKGLAIAPGEGFGNYKNFIRISACQDEKTLIEGMNILGNIMSEEQ</sequence>
<dbReference type="Gene3D" id="3.40.640.10">
    <property type="entry name" value="Type I PLP-dependent aspartate aminotransferase-like (Major domain)"/>
    <property type="match status" value="1"/>
</dbReference>
<dbReference type="SUPFAM" id="SSF53383">
    <property type="entry name" value="PLP-dependent transferases"/>
    <property type="match status" value="1"/>
</dbReference>
<dbReference type="PROSITE" id="PS51168">
    <property type="entry name" value="CHORISMATE_MUT_2"/>
    <property type="match status" value="1"/>
</dbReference>
<dbReference type="EC" id="2.6.1.-" evidence="7"/>
<dbReference type="SUPFAM" id="SSF48600">
    <property type="entry name" value="Chorismate mutase II"/>
    <property type="match status" value="1"/>
</dbReference>
<evidence type="ECO:0000256" key="2">
    <source>
        <dbReference type="ARBA" id="ARBA00007441"/>
    </source>
</evidence>
<dbReference type="AlphaFoldDB" id="A0A7D5RD36"/>
<evidence type="ECO:0000313" key="10">
    <source>
        <dbReference type="Proteomes" id="UP000509478"/>
    </source>
</evidence>
<dbReference type="InterPro" id="IPR015424">
    <property type="entry name" value="PyrdxlP-dep_Trfase"/>
</dbReference>
<name>A0A7D5RD36_9ARCH</name>
<evidence type="ECO:0000313" key="9">
    <source>
        <dbReference type="EMBL" id="QLH06361.1"/>
    </source>
</evidence>
<dbReference type="InterPro" id="IPR015422">
    <property type="entry name" value="PyrdxlP-dep_Trfase_small"/>
</dbReference>
<dbReference type="CDD" id="cd00609">
    <property type="entry name" value="AAT_like"/>
    <property type="match status" value="1"/>
</dbReference>
<feature type="domain" description="Chorismate mutase" evidence="8">
    <location>
        <begin position="1"/>
        <end position="79"/>
    </location>
</feature>
<reference evidence="9 10" key="1">
    <citation type="submission" date="2018-02" db="EMBL/GenBank/DDBJ databases">
        <title>Complete genome of Nitrosopumilus ureaphilus PS0.</title>
        <authorList>
            <person name="Qin W."/>
            <person name="Zheng Y."/>
            <person name="Stahl D.A."/>
        </authorList>
    </citation>
    <scope>NUCLEOTIDE SEQUENCE [LARGE SCALE GENOMIC DNA]</scope>
    <source>
        <strain evidence="9 10">PS0</strain>
    </source>
</reference>
<dbReference type="InterPro" id="IPR036263">
    <property type="entry name" value="Chorismate_II_sf"/>
</dbReference>
<organism evidence="9 10">
    <name type="scientific">Nitrosopumilus ureiphilus</name>
    <dbReference type="NCBI Taxonomy" id="1470067"/>
    <lineage>
        <taxon>Archaea</taxon>
        <taxon>Nitrososphaerota</taxon>
        <taxon>Nitrososphaeria</taxon>
        <taxon>Nitrosopumilales</taxon>
        <taxon>Nitrosopumilaceae</taxon>
        <taxon>Nitrosopumilus</taxon>
    </lineage>
</organism>
<dbReference type="Pfam" id="PF01817">
    <property type="entry name" value="CM_2"/>
    <property type="match status" value="1"/>
</dbReference>
<keyword evidence="5 7" id="KW-0808">Transferase</keyword>
<dbReference type="InterPro" id="IPR002701">
    <property type="entry name" value="CM_II_prokaryot"/>
</dbReference>
<dbReference type="InterPro" id="IPR004839">
    <property type="entry name" value="Aminotransferase_I/II_large"/>
</dbReference>
<keyword evidence="10" id="KW-1185">Reference proteome</keyword>
<evidence type="ECO:0000259" key="8">
    <source>
        <dbReference type="PROSITE" id="PS51168"/>
    </source>
</evidence>
<dbReference type="PROSITE" id="PS00105">
    <property type="entry name" value="AA_TRANSFER_CLASS_1"/>
    <property type="match status" value="1"/>
</dbReference>
<keyword evidence="4 7" id="KW-0032">Aminotransferase</keyword>
<dbReference type="PANTHER" id="PTHR46383">
    <property type="entry name" value="ASPARTATE AMINOTRANSFERASE"/>
    <property type="match status" value="1"/>
</dbReference>
<dbReference type="InterPro" id="IPR015421">
    <property type="entry name" value="PyrdxlP-dep_Trfase_major"/>
</dbReference>
<comment type="similarity">
    <text evidence="2 7">Belongs to the class-I pyridoxal-phosphate-dependent aminotransferase family.</text>
</comment>
<dbReference type="GO" id="GO:0030170">
    <property type="term" value="F:pyridoxal phosphate binding"/>
    <property type="evidence" value="ECO:0007669"/>
    <property type="project" value="InterPro"/>
</dbReference>
<evidence type="ECO:0000256" key="4">
    <source>
        <dbReference type="ARBA" id="ARBA00022576"/>
    </source>
</evidence>
<dbReference type="Gene3D" id="3.90.1150.10">
    <property type="entry name" value="Aspartate Aminotransferase, domain 1"/>
    <property type="match status" value="1"/>
</dbReference>
<dbReference type="PANTHER" id="PTHR46383:SF1">
    <property type="entry name" value="ASPARTATE AMINOTRANSFERASE"/>
    <property type="match status" value="1"/>
</dbReference>
<dbReference type="InterPro" id="IPR036979">
    <property type="entry name" value="CM_dom_sf"/>
</dbReference>
<dbReference type="GO" id="GO:0008483">
    <property type="term" value="F:transaminase activity"/>
    <property type="evidence" value="ECO:0007669"/>
    <property type="project" value="UniProtKB-KW"/>
</dbReference>
<keyword evidence="6" id="KW-0663">Pyridoxal phosphate</keyword>
<evidence type="ECO:0000256" key="6">
    <source>
        <dbReference type="ARBA" id="ARBA00022898"/>
    </source>
</evidence>
<dbReference type="SMART" id="SM00830">
    <property type="entry name" value="CM_2"/>
    <property type="match status" value="1"/>
</dbReference>
<dbReference type="GO" id="GO:0046417">
    <property type="term" value="P:chorismate metabolic process"/>
    <property type="evidence" value="ECO:0007669"/>
    <property type="project" value="InterPro"/>
</dbReference>
<proteinExistence type="inferred from homology"/>
<evidence type="ECO:0000256" key="3">
    <source>
        <dbReference type="ARBA" id="ARBA00011738"/>
    </source>
</evidence>
<protein>
    <recommendedName>
        <fullName evidence="7">Aminotransferase</fullName>
        <ecNumber evidence="7">2.6.1.-</ecNumber>
    </recommendedName>
</protein>
<accession>A0A7D5RD36</accession>
<dbReference type="InterPro" id="IPR050596">
    <property type="entry name" value="AspAT/PAT-like"/>
</dbReference>
<gene>
    <name evidence="9" type="ORF">C5F50_04185</name>
</gene>
<dbReference type="Proteomes" id="UP000509478">
    <property type="component" value="Chromosome"/>
</dbReference>
<comment type="subunit">
    <text evidence="3">Homodimer.</text>
</comment>
<evidence type="ECO:0000256" key="5">
    <source>
        <dbReference type="ARBA" id="ARBA00022679"/>
    </source>
</evidence>
<dbReference type="EMBL" id="CP026995">
    <property type="protein sequence ID" value="QLH06361.1"/>
    <property type="molecule type" value="Genomic_DNA"/>
</dbReference>
<evidence type="ECO:0000256" key="1">
    <source>
        <dbReference type="ARBA" id="ARBA00001933"/>
    </source>
</evidence>
<dbReference type="Pfam" id="PF00155">
    <property type="entry name" value="Aminotran_1_2"/>
    <property type="match status" value="1"/>
</dbReference>
<dbReference type="KEGG" id="nue:C5F50_04185"/>
<dbReference type="InterPro" id="IPR004838">
    <property type="entry name" value="NHTrfase_class1_PyrdxlP-BS"/>
</dbReference>
<dbReference type="GO" id="GO:0006520">
    <property type="term" value="P:amino acid metabolic process"/>
    <property type="evidence" value="ECO:0007669"/>
    <property type="project" value="InterPro"/>
</dbReference>
<dbReference type="Gene3D" id="1.20.59.10">
    <property type="entry name" value="Chorismate mutase"/>
    <property type="match status" value="1"/>
</dbReference>
<evidence type="ECO:0000256" key="7">
    <source>
        <dbReference type="RuleBase" id="RU000481"/>
    </source>
</evidence>
<dbReference type="GO" id="GO:0004106">
    <property type="term" value="F:chorismate mutase activity"/>
    <property type="evidence" value="ECO:0007669"/>
    <property type="project" value="InterPro"/>
</dbReference>